<dbReference type="OrthoDB" id="1929172at2759"/>
<sequence>MEGYSSRLMIFVVSGLLLFFRPTIGIRFLLDREECLTQSAEYEGDTVHASFVVIKYEGRDYSDDGVDLVVRDPDGAQIYDVRNKISEKFEFVVGKKGHHRFCFTNKSPYRETIDFDVRLNHFSHIGQHAKDEHVDPLLEQIAKLEEALDSVKFEQHWLFAYAYRQLLVNKSMSQRAIHKAIFESAALVGASVLQVYLLRRLFERKLGISRV</sequence>
<dbReference type="SMART" id="SM01190">
    <property type="entry name" value="EMP24_GP25L"/>
    <property type="match status" value="1"/>
</dbReference>
<evidence type="ECO:0000256" key="6">
    <source>
        <dbReference type="ARBA" id="ARBA00023136"/>
    </source>
</evidence>
<dbReference type="AlphaFoldDB" id="A0A6I9RQN2"/>
<evidence type="ECO:0000256" key="4">
    <source>
        <dbReference type="ARBA" id="ARBA00022729"/>
    </source>
</evidence>
<comment type="similarity">
    <text evidence="2 7">Belongs to the EMP24/GP25L family.</text>
</comment>
<accession>A0A6I9RQN2</accession>
<evidence type="ECO:0000256" key="2">
    <source>
        <dbReference type="ARBA" id="ARBA00007104"/>
    </source>
</evidence>
<dbReference type="PROSITE" id="PS50866">
    <property type="entry name" value="GOLD"/>
    <property type="match status" value="1"/>
</dbReference>
<keyword evidence="4" id="KW-0732">Signal</keyword>
<dbReference type="Pfam" id="PF01105">
    <property type="entry name" value="EMP24_GP25L"/>
    <property type="match status" value="1"/>
</dbReference>
<dbReference type="PANTHER" id="PTHR22811">
    <property type="entry name" value="TRANSMEMBRANE EMP24 DOMAIN-CONTAINING PROTEIN"/>
    <property type="match status" value="1"/>
</dbReference>
<dbReference type="InterPro" id="IPR009038">
    <property type="entry name" value="GOLD_dom"/>
</dbReference>
<feature type="domain" description="GOLD" evidence="8">
    <location>
        <begin position="33"/>
        <end position="119"/>
    </location>
</feature>
<proteinExistence type="inferred from homology"/>
<dbReference type="GO" id="GO:0016020">
    <property type="term" value="C:membrane"/>
    <property type="evidence" value="ECO:0007669"/>
    <property type="project" value="UniProtKB-SubCell"/>
</dbReference>
<evidence type="ECO:0000256" key="7">
    <source>
        <dbReference type="RuleBase" id="RU003827"/>
    </source>
</evidence>
<keyword evidence="6" id="KW-0472">Membrane</keyword>
<dbReference type="Proteomes" id="UP000504607">
    <property type="component" value="Chromosome 7"/>
</dbReference>
<dbReference type="InterPro" id="IPR015720">
    <property type="entry name" value="Emp24-like"/>
</dbReference>
<evidence type="ECO:0000256" key="5">
    <source>
        <dbReference type="ARBA" id="ARBA00022989"/>
    </source>
</evidence>
<name>A0A6I9RQN2_ELAGV</name>
<dbReference type="InParanoid" id="A0A6I9RQN2"/>
<comment type="subcellular location">
    <subcellularLocation>
        <location evidence="1 7">Membrane</location>
        <topology evidence="1 7">Single-pass type I membrane protein</topology>
    </subcellularLocation>
</comment>
<protein>
    <submittedName>
        <fullName evidence="10">Transmembrane emp24 domain-containing protein p24beta2</fullName>
    </submittedName>
</protein>
<dbReference type="RefSeq" id="XP_010926811.1">
    <property type="nucleotide sequence ID" value="XM_010928509.3"/>
</dbReference>
<keyword evidence="9" id="KW-1185">Reference proteome</keyword>
<evidence type="ECO:0000313" key="10">
    <source>
        <dbReference type="RefSeq" id="XP_010926811.1"/>
    </source>
</evidence>
<evidence type="ECO:0000256" key="3">
    <source>
        <dbReference type="ARBA" id="ARBA00022692"/>
    </source>
</evidence>
<reference evidence="10" key="1">
    <citation type="submission" date="2025-08" db="UniProtKB">
        <authorList>
            <consortium name="RefSeq"/>
        </authorList>
    </citation>
    <scope>IDENTIFICATION</scope>
</reference>
<evidence type="ECO:0000256" key="1">
    <source>
        <dbReference type="ARBA" id="ARBA00004479"/>
    </source>
</evidence>
<keyword evidence="3 7" id="KW-0812">Transmembrane</keyword>
<keyword evidence="5" id="KW-1133">Transmembrane helix</keyword>
<dbReference type="KEGG" id="egu:105048983"/>
<organism evidence="9 10">
    <name type="scientific">Elaeis guineensis var. tenera</name>
    <name type="common">Oil palm</name>
    <dbReference type="NCBI Taxonomy" id="51953"/>
    <lineage>
        <taxon>Eukaryota</taxon>
        <taxon>Viridiplantae</taxon>
        <taxon>Streptophyta</taxon>
        <taxon>Embryophyta</taxon>
        <taxon>Tracheophyta</taxon>
        <taxon>Spermatophyta</taxon>
        <taxon>Magnoliopsida</taxon>
        <taxon>Liliopsida</taxon>
        <taxon>Arecaceae</taxon>
        <taxon>Arecoideae</taxon>
        <taxon>Cocoseae</taxon>
        <taxon>Elaeidinae</taxon>
        <taxon>Elaeis</taxon>
    </lineage>
</organism>
<evidence type="ECO:0000259" key="8">
    <source>
        <dbReference type="PROSITE" id="PS50866"/>
    </source>
</evidence>
<gene>
    <name evidence="10" type="primary">LOC105048983</name>
</gene>
<dbReference type="GeneID" id="105048983"/>
<evidence type="ECO:0000313" key="9">
    <source>
        <dbReference type="Proteomes" id="UP000504607"/>
    </source>
</evidence>